<evidence type="ECO:0000313" key="15">
    <source>
        <dbReference type="Proteomes" id="UP000430670"/>
    </source>
</evidence>
<dbReference type="GO" id="GO:0051087">
    <property type="term" value="F:protein-folding chaperone binding"/>
    <property type="evidence" value="ECO:0007669"/>
    <property type="project" value="InterPro"/>
</dbReference>
<evidence type="ECO:0000256" key="9">
    <source>
        <dbReference type="ARBA" id="ARBA00076414"/>
    </source>
</evidence>
<evidence type="ECO:0000256" key="13">
    <source>
        <dbReference type="SAM" id="MobiDB-lite"/>
    </source>
</evidence>
<evidence type="ECO:0000256" key="2">
    <source>
        <dbReference type="ARBA" id="ARBA00009054"/>
    </source>
</evidence>
<accession>A0A6I3SMZ9</accession>
<dbReference type="InterPro" id="IPR013805">
    <property type="entry name" value="GrpE_CC"/>
</dbReference>
<dbReference type="Gene3D" id="2.30.22.10">
    <property type="entry name" value="Head domain of nucleotide exchange factor GrpE"/>
    <property type="match status" value="1"/>
</dbReference>
<gene>
    <name evidence="10 14" type="primary">grpE</name>
    <name evidence="14" type="ORF">GJ688_14255</name>
</gene>
<comment type="subunit">
    <text evidence="3 10">Homodimer.</text>
</comment>
<evidence type="ECO:0000256" key="6">
    <source>
        <dbReference type="ARBA" id="ARBA00023186"/>
    </source>
</evidence>
<dbReference type="PANTHER" id="PTHR21237">
    <property type="entry name" value="GRPE PROTEIN"/>
    <property type="match status" value="1"/>
</dbReference>
<reference evidence="14 15" key="1">
    <citation type="submission" date="2019-11" db="EMBL/GenBank/DDBJ databases">
        <title>Whole-genome sequence of a the green, strictly anaerobic photosynthetic bacterium Heliobacillus mobilis DSM 6151.</title>
        <authorList>
            <person name="Kyndt J.A."/>
            <person name="Meyer T.E."/>
        </authorList>
    </citation>
    <scope>NUCLEOTIDE SEQUENCE [LARGE SCALE GENOMIC DNA]</scope>
    <source>
        <strain evidence="14 15">DSM 6151</strain>
    </source>
</reference>
<keyword evidence="4 10" id="KW-0963">Cytoplasm</keyword>
<keyword evidence="15" id="KW-1185">Reference proteome</keyword>
<proteinExistence type="inferred from homology"/>
<evidence type="ECO:0000256" key="5">
    <source>
        <dbReference type="ARBA" id="ARBA00023016"/>
    </source>
</evidence>
<feature type="region of interest" description="Disordered" evidence="13">
    <location>
        <begin position="1"/>
        <end position="40"/>
    </location>
</feature>
<dbReference type="Proteomes" id="UP000430670">
    <property type="component" value="Unassembled WGS sequence"/>
</dbReference>
<dbReference type="EMBL" id="WNKU01000019">
    <property type="protein sequence ID" value="MTV50136.1"/>
    <property type="molecule type" value="Genomic_DNA"/>
</dbReference>
<evidence type="ECO:0000256" key="11">
    <source>
        <dbReference type="RuleBase" id="RU000639"/>
    </source>
</evidence>
<evidence type="ECO:0000256" key="1">
    <source>
        <dbReference type="ARBA" id="ARBA00004496"/>
    </source>
</evidence>
<name>A0A6I3SMZ9_HELMO</name>
<dbReference type="PANTHER" id="PTHR21237:SF23">
    <property type="entry name" value="GRPE PROTEIN HOMOLOG, MITOCHONDRIAL"/>
    <property type="match status" value="1"/>
</dbReference>
<dbReference type="PROSITE" id="PS01071">
    <property type="entry name" value="GRPE"/>
    <property type="match status" value="1"/>
</dbReference>
<dbReference type="GO" id="GO:0051082">
    <property type="term" value="F:unfolded protein binding"/>
    <property type="evidence" value="ECO:0007669"/>
    <property type="project" value="TreeGrafter"/>
</dbReference>
<dbReference type="PRINTS" id="PR00773">
    <property type="entry name" value="GRPEPROTEIN"/>
</dbReference>
<feature type="compositionally biased region" description="Low complexity" evidence="13">
    <location>
        <begin position="29"/>
        <end position="38"/>
    </location>
</feature>
<dbReference type="SUPFAM" id="SSF58014">
    <property type="entry name" value="Coiled-coil domain of nucleotide exchange factor GrpE"/>
    <property type="match status" value="1"/>
</dbReference>
<keyword evidence="5 10" id="KW-0346">Stress response</keyword>
<evidence type="ECO:0000256" key="10">
    <source>
        <dbReference type="HAMAP-Rule" id="MF_01151"/>
    </source>
</evidence>
<sequence>MDAESAAETVHSTADLHGVAGNPEENSEEQQATEAAEQLGKFLAEVAKTQEELEKTKKELQDAENRYLRLQADFDNFKRRTRQEKEELGTYANEQLIKKLLPVLDNFQRALDAMRKAGAENILSGAEMIQRQLIDILAKEGLEAMSSVGTDFDPTRHDAVMYGEADGEFADGIVMEEMQKGYLLKEKVIRPAMVKVAKG</sequence>
<dbReference type="Pfam" id="PF01025">
    <property type="entry name" value="GrpE"/>
    <property type="match status" value="1"/>
</dbReference>
<dbReference type="AlphaFoldDB" id="A0A6I3SMZ9"/>
<dbReference type="SUPFAM" id="SSF51064">
    <property type="entry name" value="Head domain of nucleotide exchange factor GrpE"/>
    <property type="match status" value="1"/>
</dbReference>
<dbReference type="Gene3D" id="3.90.20.20">
    <property type="match status" value="1"/>
</dbReference>
<dbReference type="GO" id="GO:0006457">
    <property type="term" value="P:protein folding"/>
    <property type="evidence" value="ECO:0007669"/>
    <property type="project" value="InterPro"/>
</dbReference>
<evidence type="ECO:0000313" key="14">
    <source>
        <dbReference type="EMBL" id="MTV50136.1"/>
    </source>
</evidence>
<keyword evidence="6 10" id="KW-0143">Chaperone</keyword>
<dbReference type="GO" id="GO:0000774">
    <property type="term" value="F:adenyl-nucleotide exchange factor activity"/>
    <property type="evidence" value="ECO:0007669"/>
    <property type="project" value="InterPro"/>
</dbReference>
<comment type="similarity">
    <text evidence="2 10 12">Belongs to the GrpE family.</text>
</comment>
<dbReference type="HAMAP" id="MF_01151">
    <property type="entry name" value="GrpE"/>
    <property type="match status" value="1"/>
</dbReference>
<dbReference type="NCBIfam" id="NF010738">
    <property type="entry name" value="PRK14140.1"/>
    <property type="match status" value="1"/>
</dbReference>
<dbReference type="GO" id="GO:0042803">
    <property type="term" value="F:protein homodimerization activity"/>
    <property type="evidence" value="ECO:0007669"/>
    <property type="project" value="InterPro"/>
</dbReference>
<evidence type="ECO:0000256" key="7">
    <source>
        <dbReference type="ARBA" id="ARBA00053401"/>
    </source>
</evidence>
<evidence type="ECO:0000256" key="4">
    <source>
        <dbReference type="ARBA" id="ARBA00022490"/>
    </source>
</evidence>
<comment type="caution">
    <text evidence="14">The sequence shown here is derived from an EMBL/GenBank/DDBJ whole genome shotgun (WGS) entry which is preliminary data.</text>
</comment>
<protein>
    <recommendedName>
        <fullName evidence="8 10">Protein GrpE</fullName>
    </recommendedName>
    <alternativeName>
        <fullName evidence="9 10">HSP-70 cofactor</fullName>
    </alternativeName>
</protein>
<evidence type="ECO:0000256" key="8">
    <source>
        <dbReference type="ARBA" id="ARBA00072274"/>
    </source>
</evidence>
<comment type="subcellular location">
    <subcellularLocation>
        <location evidence="1 10">Cytoplasm</location>
    </subcellularLocation>
</comment>
<organism evidence="14 15">
    <name type="scientific">Heliobacterium mobile</name>
    <name type="common">Heliobacillus mobilis</name>
    <dbReference type="NCBI Taxonomy" id="28064"/>
    <lineage>
        <taxon>Bacteria</taxon>
        <taxon>Bacillati</taxon>
        <taxon>Bacillota</taxon>
        <taxon>Clostridia</taxon>
        <taxon>Eubacteriales</taxon>
        <taxon>Heliobacteriaceae</taxon>
        <taxon>Heliobacterium</taxon>
    </lineage>
</organism>
<comment type="function">
    <text evidence="7 10 11">Participates actively in the response to hyperosmotic and heat shock by preventing the aggregation of stress-denatured proteins, in association with DnaK and GrpE. It is the nucleotide exchange factor for DnaK and may function as a thermosensor. Unfolded proteins bind initially to DnaJ; upon interaction with the DnaJ-bound protein, DnaK hydrolyzes its bound ATP, resulting in the formation of a stable complex. GrpE releases ADP from DnaK; ATP binding to DnaK triggers the release of the substrate protein, thus completing the reaction cycle. Several rounds of ATP-dependent interactions between DnaJ, DnaK and GrpE are required for fully efficient folding.</text>
</comment>
<dbReference type="InterPro" id="IPR009012">
    <property type="entry name" value="GrpE_head"/>
</dbReference>
<dbReference type="FunFam" id="2.30.22.10:FF:000001">
    <property type="entry name" value="Protein GrpE"/>
    <property type="match status" value="1"/>
</dbReference>
<dbReference type="GO" id="GO:0005737">
    <property type="term" value="C:cytoplasm"/>
    <property type="evidence" value="ECO:0007669"/>
    <property type="project" value="UniProtKB-SubCell"/>
</dbReference>
<evidence type="ECO:0000256" key="12">
    <source>
        <dbReference type="RuleBase" id="RU004478"/>
    </source>
</evidence>
<dbReference type="InterPro" id="IPR000740">
    <property type="entry name" value="GrpE"/>
</dbReference>
<dbReference type="CDD" id="cd00446">
    <property type="entry name" value="GrpE"/>
    <property type="match status" value="1"/>
</dbReference>
<evidence type="ECO:0000256" key="3">
    <source>
        <dbReference type="ARBA" id="ARBA00011738"/>
    </source>
</evidence>